<evidence type="ECO:0000313" key="2">
    <source>
        <dbReference type="EMBL" id="GCC24522.1"/>
    </source>
</evidence>
<proteinExistence type="predicted"/>
<evidence type="ECO:0000313" key="3">
    <source>
        <dbReference type="Proteomes" id="UP000287033"/>
    </source>
</evidence>
<evidence type="ECO:0000256" key="1">
    <source>
        <dbReference type="SAM" id="MobiDB-lite"/>
    </source>
</evidence>
<organism evidence="2 3">
    <name type="scientific">Chiloscyllium punctatum</name>
    <name type="common">Brownbanded bambooshark</name>
    <name type="synonym">Hemiscyllium punctatum</name>
    <dbReference type="NCBI Taxonomy" id="137246"/>
    <lineage>
        <taxon>Eukaryota</taxon>
        <taxon>Metazoa</taxon>
        <taxon>Chordata</taxon>
        <taxon>Craniata</taxon>
        <taxon>Vertebrata</taxon>
        <taxon>Chondrichthyes</taxon>
        <taxon>Elasmobranchii</taxon>
        <taxon>Galeomorphii</taxon>
        <taxon>Galeoidea</taxon>
        <taxon>Orectolobiformes</taxon>
        <taxon>Hemiscylliidae</taxon>
        <taxon>Chiloscyllium</taxon>
    </lineage>
</organism>
<keyword evidence="3" id="KW-1185">Reference proteome</keyword>
<comment type="caution">
    <text evidence="2">The sequence shown here is derived from an EMBL/GenBank/DDBJ whole genome shotgun (WGS) entry which is preliminary data.</text>
</comment>
<gene>
    <name evidence="2" type="ORF">chiPu_0002923</name>
</gene>
<sequence length="91" mass="10045">MHRFTYARTSESRWESGGGARRHALTGRLACLPFSLSDCPPASPPISERREVLPPHPPSARLVRAVNLVFQRGNPVARCYSEGEAEGRAFV</sequence>
<reference evidence="2 3" key="1">
    <citation type="journal article" date="2018" name="Nat. Ecol. Evol.">
        <title>Shark genomes provide insights into elasmobranch evolution and the origin of vertebrates.</title>
        <authorList>
            <person name="Hara Y"/>
            <person name="Yamaguchi K"/>
            <person name="Onimaru K"/>
            <person name="Kadota M"/>
            <person name="Koyanagi M"/>
            <person name="Keeley SD"/>
            <person name="Tatsumi K"/>
            <person name="Tanaka K"/>
            <person name="Motone F"/>
            <person name="Kageyama Y"/>
            <person name="Nozu R"/>
            <person name="Adachi N"/>
            <person name="Nishimura O"/>
            <person name="Nakagawa R"/>
            <person name="Tanegashima C"/>
            <person name="Kiyatake I"/>
            <person name="Matsumoto R"/>
            <person name="Murakumo K"/>
            <person name="Nishida K"/>
            <person name="Terakita A"/>
            <person name="Kuratani S"/>
            <person name="Sato K"/>
            <person name="Hyodo S Kuraku.S."/>
        </authorList>
    </citation>
    <scope>NUCLEOTIDE SEQUENCE [LARGE SCALE GENOMIC DNA]</scope>
</reference>
<dbReference type="Proteomes" id="UP000287033">
    <property type="component" value="Unassembled WGS sequence"/>
</dbReference>
<accession>A0A401S2D2</accession>
<protein>
    <submittedName>
        <fullName evidence="2">Uncharacterized protein</fullName>
    </submittedName>
</protein>
<dbReference type="EMBL" id="BEZZ01000059">
    <property type="protein sequence ID" value="GCC24522.1"/>
    <property type="molecule type" value="Genomic_DNA"/>
</dbReference>
<name>A0A401S2D2_CHIPU</name>
<dbReference type="AlphaFoldDB" id="A0A401S2D2"/>
<feature type="region of interest" description="Disordered" evidence="1">
    <location>
        <begin position="1"/>
        <end position="20"/>
    </location>
</feature>